<keyword evidence="2" id="KW-1185">Reference proteome</keyword>
<sequence length="73" mass="8379">MIIHESNLGITSLSSLEQLRSLDEAGEKASKVMFCMCLNLKFHDFDGKYKLIKDLKKKDEFNHAGVAIEEQYK</sequence>
<dbReference type="Proteomes" id="UP001371456">
    <property type="component" value="Unassembled WGS sequence"/>
</dbReference>
<evidence type="ECO:0000313" key="1">
    <source>
        <dbReference type="EMBL" id="KAK6803444.1"/>
    </source>
</evidence>
<evidence type="ECO:0000313" key="2">
    <source>
        <dbReference type="Proteomes" id="UP001371456"/>
    </source>
</evidence>
<protein>
    <submittedName>
        <fullName evidence="1">Uncharacterized protein</fullName>
    </submittedName>
</protein>
<dbReference type="EMBL" id="JBANQN010000001">
    <property type="protein sequence ID" value="KAK6803444.1"/>
    <property type="molecule type" value="Genomic_DNA"/>
</dbReference>
<organism evidence="1 2">
    <name type="scientific">Solanum bulbocastanum</name>
    <name type="common">Wild potato</name>
    <dbReference type="NCBI Taxonomy" id="147425"/>
    <lineage>
        <taxon>Eukaryota</taxon>
        <taxon>Viridiplantae</taxon>
        <taxon>Streptophyta</taxon>
        <taxon>Embryophyta</taxon>
        <taxon>Tracheophyta</taxon>
        <taxon>Spermatophyta</taxon>
        <taxon>Magnoliopsida</taxon>
        <taxon>eudicotyledons</taxon>
        <taxon>Gunneridae</taxon>
        <taxon>Pentapetalae</taxon>
        <taxon>asterids</taxon>
        <taxon>lamiids</taxon>
        <taxon>Solanales</taxon>
        <taxon>Solanaceae</taxon>
        <taxon>Solanoideae</taxon>
        <taxon>Solaneae</taxon>
        <taxon>Solanum</taxon>
    </lineage>
</organism>
<proteinExistence type="predicted"/>
<gene>
    <name evidence="1" type="ORF">RDI58_001228</name>
</gene>
<accession>A0AAN8YPX4</accession>
<dbReference type="AlphaFoldDB" id="A0AAN8YPX4"/>
<comment type="caution">
    <text evidence="1">The sequence shown here is derived from an EMBL/GenBank/DDBJ whole genome shotgun (WGS) entry which is preliminary data.</text>
</comment>
<name>A0AAN8YPX4_SOLBU</name>
<reference evidence="1 2" key="1">
    <citation type="submission" date="2024-02" db="EMBL/GenBank/DDBJ databases">
        <title>de novo genome assembly of Solanum bulbocastanum strain 11H21.</title>
        <authorList>
            <person name="Hosaka A.J."/>
        </authorList>
    </citation>
    <scope>NUCLEOTIDE SEQUENCE [LARGE SCALE GENOMIC DNA]</scope>
    <source>
        <tissue evidence="1">Young leaves</tissue>
    </source>
</reference>